<comment type="caution">
    <text evidence="1">The sequence shown here is derived from an EMBL/GenBank/DDBJ whole genome shotgun (WGS) entry which is preliminary data.</text>
</comment>
<dbReference type="OrthoDB" id="981154at2759"/>
<keyword evidence="2" id="KW-1185">Reference proteome</keyword>
<protein>
    <submittedName>
        <fullName evidence="1">Uncharacterized protein</fullName>
    </submittedName>
</protein>
<name>A0A7J8UR20_9ROSI</name>
<reference evidence="1 2" key="1">
    <citation type="journal article" date="2019" name="Genome Biol. Evol.">
        <title>Insights into the evolution of the New World diploid cottons (Gossypium, subgenus Houzingenia) based on genome sequencing.</title>
        <authorList>
            <person name="Grover C.E."/>
            <person name="Arick M.A. 2nd"/>
            <person name="Thrash A."/>
            <person name="Conover J.L."/>
            <person name="Sanders W.S."/>
            <person name="Peterson D.G."/>
            <person name="Frelichowski J.E."/>
            <person name="Scheffler J.A."/>
            <person name="Scheffler B.E."/>
            <person name="Wendel J.F."/>
        </authorList>
    </citation>
    <scope>NUCLEOTIDE SEQUENCE [LARGE SCALE GENOMIC DNA]</scope>
    <source>
        <strain evidence="1">57</strain>
        <tissue evidence="1">Leaf</tissue>
    </source>
</reference>
<dbReference type="EMBL" id="JABFAB010000007">
    <property type="protein sequence ID" value="MBA0652966.1"/>
    <property type="molecule type" value="Genomic_DNA"/>
</dbReference>
<gene>
    <name evidence="1" type="ORF">Goklo_020180</name>
</gene>
<dbReference type="Proteomes" id="UP000593573">
    <property type="component" value="Unassembled WGS sequence"/>
</dbReference>
<evidence type="ECO:0000313" key="1">
    <source>
        <dbReference type="EMBL" id="MBA0652966.1"/>
    </source>
</evidence>
<sequence>MCGATPPTKAKNGGFLSLIQSWAQFRFPFLRPRVDHPYTFSVITRWNHSVSYIGILTALEDIRLLLYQRSEEQTLYEDPKIQAVISDEFFQNLNIFM</sequence>
<accession>A0A7J8UR20</accession>
<evidence type="ECO:0000313" key="2">
    <source>
        <dbReference type="Proteomes" id="UP000593573"/>
    </source>
</evidence>
<proteinExistence type="predicted"/>
<organism evidence="1 2">
    <name type="scientific">Gossypium klotzschianum</name>
    <dbReference type="NCBI Taxonomy" id="34286"/>
    <lineage>
        <taxon>Eukaryota</taxon>
        <taxon>Viridiplantae</taxon>
        <taxon>Streptophyta</taxon>
        <taxon>Embryophyta</taxon>
        <taxon>Tracheophyta</taxon>
        <taxon>Spermatophyta</taxon>
        <taxon>Magnoliopsida</taxon>
        <taxon>eudicotyledons</taxon>
        <taxon>Gunneridae</taxon>
        <taxon>Pentapetalae</taxon>
        <taxon>rosids</taxon>
        <taxon>malvids</taxon>
        <taxon>Malvales</taxon>
        <taxon>Malvaceae</taxon>
        <taxon>Malvoideae</taxon>
        <taxon>Gossypium</taxon>
    </lineage>
</organism>
<dbReference type="AlphaFoldDB" id="A0A7J8UR20"/>